<feature type="region of interest" description="Disordered" evidence="2">
    <location>
        <begin position="124"/>
        <end position="162"/>
    </location>
</feature>
<feature type="compositionally biased region" description="Basic and acidic residues" evidence="2">
    <location>
        <begin position="124"/>
        <end position="161"/>
    </location>
</feature>
<evidence type="ECO:0000313" key="3">
    <source>
        <dbReference type="EMBL" id="KAF6518170.1"/>
    </source>
</evidence>
<dbReference type="EMBL" id="JACDXP010000010">
    <property type="protein sequence ID" value="KAF6518170.1"/>
    <property type="molecule type" value="Genomic_DNA"/>
</dbReference>
<reference evidence="3 4" key="1">
    <citation type="journal article" date="2020" name="bioRxiv">
        <title>A chromosome-scale genome assembly for the Fusarium oxysporum strain Fo5176 to establish a model Arabidopsis-fungal pathosystem.</title>
        <authorList>
            <person name="Fokkens L."/>
            <person name="Guo L."/>
            <person name="Dora S."/>
            <person name="Wang B."/>
            <person name="Ye K."/>
            <person name="Sanchez-Rodriguez C."/>
            <person name="Croll D."/>
        </authorList>
    </citation>
    <scope>NUCLEOTIDE SEQUENCE [LARGE SCALE GENOMIC DNA]</scope>
    <source>
        <strain evidence="3 4">Fo5176</strain>
    </source>
</reference>
<sequence length="391" mass="43766">MDDTKAFGTLTMHIIHTEPSPDPMDGPYLYVPEAKGVVKRTYPLRSFREQVFPDNSQDTLEVGRAFLRQNGCSAFQHTSKLNLFDVKFSNEARTAYYSEIVELVQHITGCAKVFLISSVTRGGDAEDARTSDKAEEAKKEEDNKRPGKDKANLTEHEEAGKKMASVDNLQPYHLPTTIKPSRIPHMDYTPLGARQLIRSMRSDVHHYADAEAGIIDYENKLCASAGNGISADKENSDEFLFQNYNKPDQPGPRYAIFSIWRPLKLCTQDPLAFVKRSDFDAACGGSDNDLEYWRYNLRTPGFKGDWCWNLAMVRAREGTDEGSGKLMAGPVWNYIPEQRPDEVLFIKHFDSASLGPNGTEVPGVPHASPDLGSAGYGDARESIETRVIAFW</sequence>
<evidence type="ECO:0000256" key="1">
    <source>
        <dbReference type="ARBA" id="ARBA00023604"/>
    </source>
</evidence>
<evidence type="ECO:0000313" key="4">
    <source>
        <dbReference type="Proteomes" id="UP000593570"/>
    </source>
</evidence>
<accession>A0A8H6GIH9</accession>
<evidence type="ECO:0000256" key="2">
    <source>
        <dbReference type="SAM" id="MobiDB-lite"/>
    </source>
</evidence>
<comment type="similarity">
    <text evidence="1">Belongs to the asaB hydroxylase/desaturase family.</text>
</comment>
<protein>
    <submittedName>
        <fullName evidence="3">Uncharacterized protein</fullName>
    </submittedName>
</protein>
<gene>
    <name evidence="3" type="ORF">HZS61_002248</name>
</gene>
<dbReference type="InterPro" id="IPR044053">
    <property type="entry name" value="AsaB-like"/>
</dbReference>
<comment type="caution">
    <text evidence="3">The sequence shown here is derived from an EMBL/GenBank/DDBJ whole genome shotgun (WGS) entry which is preliminary data.</text>
</comment>
<name>A0A8H6GIH9_FUSOX</name>
<dbReference type="PANTHER" id="PTHR34598">
    <property type="entry name" value="BLL6449 PROTEIN"/>
    <property type="match status" value="1"/>
</dbReference>
<dbReference type="PANTHER" id="PTHR34598:SF3">
    <property type="entry name" value="OXIDOREDUCTASE AN1597"/>
    <property type="match status" value="1"/>
</dbReference>
<proteinExistence type="inferred from homology"/>
<organism evidence="3 4">
    <name type="scientific">Fusarium oxysporum f. sp. conglutinans</name>
    <dbReference type="NCBI Taxonomy" id="100902"/>
    <lineage>
        <taxon>Eukaryota</taxon>
        <taxon>Fungi</taxon>
        <taxon>Dikarya</taxon>
        <taxon>Ascomycota</taxon>
        <taxon>Pezizomycotina</taxon>
        <taxon>Sordariomycetes</taxon>
        <taxon>Hypocreomycetidae</taxon>
        <taxon>Hypocreales</taxon>
        <taxon>Nectriaceae</taxon>
        <taxon>Fusarium</taxon>
        <taxon>Fusarium oxysporum species complex</taxon>
    </lineage>
</organism>
<dbReference type="GO" id="GO:0016491">
    <property type="term" value="F:oxidoreductase activity"/>
    <property type="evidence" value="ECO:0007669"/>
    <property type="project" value="InterPro"/>
</dbReference>
<dbReference type="AlphaFoldDB" id="A0A8H6GIH9"/>
<dbReference type="Proteomes" id="UP000593570">
    <property type="component" value="Unassembled WGS sequence"/>
</dbReference>